<gene>
    <name evidence="7" type="ORF">FYJ87_06555</name>
</gene>
<dbReference type="Pfam" id="PF00149">
    <property type="entry name" value="Metallophos"/>
    <property type="match status" value="1"/>
</dbReference>
<evidence type="ECO:0000256" key="1">
    <source>
        <dbReference type="ARBA" id="ARBA00010555"/>
    </source>
</evidence>
<dbReference type="AlphaFoldDB" id="A0A5D4FXJ5"/>
<evidence type="ECO:0000313" key="8">
    <source>
        <dbReference type="Proteomes" id="UP000324726"/>
    </source>
</evidence>
<evidence type="ECO:0000313" key="7">
    <source>
        <dbReference type="EMBL" id="TYR20594.1"/>
    </source>
</evidence>
<dbReference type="PANTHER" id="PTHR30337">
    <property type="entry name" value="COMPONENT OF ATP-DEPENDENT DSDNA EXONUCLEASE"/>
    <property type="match status" value="1"/>
</dbReference>
<reference evidence="7 8" key="1">
    <citation type="submission" date="2019-08" db="EMBL/GenBank/DDBJ databases">
        <title>Draft genome of C. urealyticum strain VH4248.</title>
        <authorList>
            <person name="Navas J."/>
        </authorList>
    </citation>
    <scope>NUCLEOTIDE SEQUENCE [LARGE SCALE GENOMIC DNA]</scope>
    <source>
        <strain evidence="7 8">VH4248</strain>
    </source>
</reference>
<organism evidence="7 8">
    <name type="scientific">Corynebacterium urealyticum</name>
    <dbReference type="NCBI Taxonomy" id="43771"/>
    <lineage>
        <taxon>Bacteria</taxon>
        <taxon>Bacillati</taxon>
        <taxon>Actinomycetota</taxon>
        <taxon>Actinomycetes</taxon>
        <taxon>Mycobacteriales</taxon>
        <taxon>Corynebacteriaceae</taxon>
        <taxon>Corynebacterium</taxon>
    </lineage>
</organism>
<evidence type="ECO:0000256" key="4">
    <source>
        <dbReference type="ARBA" id="ARBA00022801"/>
    </source>
</evidence>
<evidence type="ECO:0000256" key="3">
    <source>
        <dbReference type="ARBA" id="ARBA00022722"/>
    </source>
</evidence>
<dbReference type="PANTHER" id="PTHR30337:SF0">
    <property type="entry name" value="NUCLEASE SBCCD SUBUNIT D"/>
    <property type="match status" value="1"/>
</dbReference>
<name>A0A5D4FXJ5_9CORY</name>
<dbReference type="InterPro" id="IPR004843">
    <property type="entry name" value="Calcineurin-like_PHP"/>
</dbReference>
<dbReference type="InterPro" id="IPR029052">
    <property type="entry name" value="Metallo-depent_PP-like"/>
</dbReference>
<feature type="domain" description="Calcineurin-like phosphoesterase" evidence="6">
    <location>
        <begin position="24"/>
        <end position="225"/>
    </location>
</feature>
<dbReference type="EMBL" id="VSZI01000001">
    <property type="protein sequence ID" value="TYR20594.1"/>
    <property type="molecule type" value="Genomic_DNA"/>
</dbReference>
<dbReference type="Gene3D" id="3.60.21.10">
    <property type="match status" value="1"/>
</dbReference>
<sequence length="422" mass="46094">MSDAQLTTASSRPRDTGVGAHSVRFLHTSDWQIGMGRRFLGEDNQRLFDEARLAAVEKLFAVAADRKCEAIVVAGDVFDDNLLAEKTWTRILDVLRNAPVPVYLLPGNHDPLNPASIYHQPSLQQLSPDNGGKVTVLRDSTPRPLREGVEIIGAPLLSKVASEDLVYRALADLSPAGNTIRIAVGHGHTESRDSVADPSVIDVARLSELVRQRVVDYVALGDTHSAMPLDDRGVVWYSGAPEVTDFKEPDGGGESNSGKALVVEVGIDPENPAAPATVAVEQVEIGQWRFLAMTEDINSPEDAEDFLAKLASLPQPRSTVVKYALRGSIDLMTDIRLETALAEQRPRFAALYERTRLMDLHVSPELSELRGALQLRGYPEIAMEKLLALAEDQRQAQGTRDQATDALKLLYRLAASVQVKES</sequence>
<keyword evidence="4" id="KW-0378">Hydrolase</keyword>
<dbReference type="CDD" id="cd00840">
    <property type="entry name" value="MPP_Mre11_N"/>
    <property type="match status" value="1"/>
</dbReference>
<dbReference type="SUPFAM" id="SSF56300">
    <property type="entry name" value="Metallo-dependent phosphatases"/>
    <property type="match status" value="1"/>
</dbReference>
<dbReference type="RefSeq" id="WP_148812486.1">
    <property type="nucleotide sequence ID" value="NZ_CP136640.1"/>
</dbReference>
<keyword evidence="3" id="KW-0540">Nuclease</keyword>
<proteinExistence type="inferred from homology"/>
<dbReference type="PIRSF" id="PIRSF033093">
    <property type="entry name" value="UCP_ML1119"/>
    <property type="match status" value="1"/>
</dbReference>
<dbReference type="GO" id="GO:0004527">
    <property type="term" value="F:exonuclease activity"/>
    <property type="evidence" value="ECO:0007669"/>
    <property type="project" value="UniProtKB-KW"/>
</dbReference>
<dbReference type="InterPro" id="IPR050535">
    <property type="entry name" value="DNA_Repair-Maintenance_Comp"/>
</dbReference>
<accession>A0A5D4FXJ5</accession>
<evidence type="ECO:0000256" key="2">
    <source>
        <dbReference type="ARBA" id="ARBA00013365"/>
    </source>
</evidence>
<protein>
    <recommendedName>
        <fullName evidence="2">Nuclease SbcCD subunit D</fullName>
    </recommendedName>
</protein>
<dbReference type="InterPro" id="IPR041796">
    <property type="entry name" value="Mre11_N"/>
</dbReference>
<evidence type="ECO:0000259" key="6">
    <source>
        <dbReference type="Pfam" id="PF00149"/>
    </source>
</evidence>
<dbReference type="InterPro" id="IPR014577">
    <property type="entry name" value="UCP033093_metalloPase"/>
</dbReference>
<keyword evidence="5 7" id="KW-0269">Exonuclease</keyword>
<comment type="caution">
    <text evidence="7">The sequence shown here is derived from an EMBL/GenBank/DDBJ whole genome shotgun (WGS) entry which is preliminary data.</text>
</comment>
<comment type="similarity">
    <text evidence="1">Belongs to the SbcD family.</text>
</comment>
<dbReference type="Proteomes" id="UP000324726">
    <property type="component" value="Unassembled WGS sequence"/>
</dbReference>
<evidence type="ECO:0000256" key="5">
    <source>
        <dbReference type="ARBA" id="ARBA00022839"/>
    </source>
</evidence>